<keyword evidence="3" id="KW-1185">Reference proteome</keyword>
<accession>A0A1Y2DFT5</accession>
<organism evidence="2 3">
    <name type="scientific">Neocallimastix californiae</name>
    <dbReference type="NCBI Taxonomy" id="1754190"/>
    <lineage>
        <taxon>Eukaryota</taxon>
        <taxon>Fungi</taxon>
        <taxon>Fungi incertae sedis</taxon>
        <taxon>Chytridiomycota</taxon>
        <taxon>Chytridiomycota incertae sedis</taxon>
        <taxon>Neocallimastigomycetes</taxon>
        <taxon>Neocallimastigales</taxon>
        <taxon>Neocallimastigaceae</taxon>
        <taxon>Neocallimastix</taxon>
    </lineage>
</organism>
<evidence type="ECO:0000256" key="1">
    <source>
        <dbReference type="SAM" id="MobiDB-lite"/>
    </source>
</evidence>
<evidence type="ECO:0000313" key="3">
    <source>
        <dbReference type="Proteomes" id="UP000193920"/>
    </source>
</evidence>
<evidence type="ECO:0000313" key="2">
    <source>
        <dbReference type="EMBL" id="ORY57954.1"/>
    </source>
</evidence>
<dbReference type="EMBL" id="MCOG01000068">
    <property type="protein sequence ID" value="ORY57954.1"/>
    <property type="molecule type" value="Genomic_DNA"/>
</dbReference>
<feature type="compositionally biased region" description="Polar residues" evidence="1">
    <location>
        <begin position="1"/>
        <end position="27"/>
    </location>
</feature>
<reference evidence="2 3" key="1">
    <citation type="submission" date="2016-08" db="EMBL/GenBank/DDBJ databases">
        <title>A Parts List for Fungal Cellulosomes Revealed by Comparative Genomics.</title>
        <authorList>
            <consortium name="DOE Joint Genome Institute"/>
            <person name="Haitjema C.H."/>
            <person name="Gilmore S.P."/>
            <person name="Henske J.K."/>
            <person name="Solomon K.V."/>
            <person name="De Groot R."/>
            <person name="Kuo A."/>
            <person name="Mondo S.J."/>
            <person name="Salamov A.A."/>
            <person name="Labutti K."/>
            <person name="Zhao Z."/>
            <person name="Chiniquy J."/>
            <person name="Barry K."/>
            <person name="Brewer H.M."/>
            <person name="Purvine S.O."/>
            <person name="Wright A.T."/>
            <person name="Boxma B."/>
            <person name="Van Alen T."/>
            <person name="Hackstein J.H."/>
            <person name="Baker S.E."/>
            <person name="Grigoriev I.V."/>
            <person name="O'Malley M.A."/>
        </authorList>
    </citation>
    <scope>NUCLEOTIDE SEQUENCE [LARGE SCALE GENOMIC DNA]</scope>
    <source>
        <strain evidence="2 3">G1</strain>
    </source>
</reference>
<protein>
    <submittedName>
        <fullName evidence="2">Uncharacterized protein</fullName>
    </submittedName>
</protein>
<feature type="compositionally biased region" description="Basic and acidic residues" evidence="1">
    <location>
        <begin position="28"/>
        <end position="37"/>
    </location>
</feature>
<gene>
    <name evidence="2" type="ORF">LY90DRAFT_506355</name>
</gene>
<proteinExistence type="predicted"/>
<feature type="region of interest" description="Disordered" evidence="1">
    <location>
        <begin position="1"/>
        <end position="37"/>
    </location>
</feature>
<feature type="region of interest" description="Disordered" evidence="1">
    <location>
        <begin position="150"/>
        <end position="174"/>
    </location>
</feature>
<dbReference type="AlphaFoldDB" id="A0A1Y2DFT5"/>
<feature type="compositionally biased region" description="Basic and acidic residues" evidence="1">
    <location>
        <begin position="159"/>
        <end position="168"/>
    </location>
</feature>
<sequence>MKQSLDEASTSPNKGMSRNAIEQGNTSEPERVRSDREERNALIETAIERYLADVDTENISIDNMPYVNEHGYIITRHQTRRVNYNIEDPDTLFAGTFDNDPFPRYIYINGDEIRISNPVTEEIRVDSGNFAFYWCPGDNAFGIRFKKQVNRSDEGEDNGEQRERRPREQNMNQF</sequence>
<dbReference type="Proteomes" id="UP000193920">
    <property type="component" value="Unassembled WGS sequence"/>
</dbReference>
<name>A0A1Y2DFT5_9FUNG</name>
<comment type="caution">
    <text evidence="2">The sequence shown here is derived from an EMBL/GenBank/DDBJ whole genome shotgun (WGS) entry which is preliminary data.</text>
</comment>